<comment type="caution">
    <text evidence="2">The sequence shown here is derived from an EMBL/GenBank/DDBJ whole genome shotgun (WGS) entry which is preliminary data.</text>
</comment>
<keyword evidence="3" id="KW-1185">Reference proteome</keyword>
<dbReference type="EMBL" id="JAUSUH010000004">
    <property type="protein sequence ID" value="MDQ0347850.1"/>
    <property type="molecule type" value="Genomic_DNA"/>
</dbReference>
<protein>
    <submittedName>
        <fullName evidence="2">Uncharacterized protein</fullName>
    </submittedName>
</protein>
<evidence type="ECO:0000256" key="1">
    <source>
        <dbReference type="SAM" id="Coils"/>
    </source>
</evidence>
<dbReference type="RefSeq" id="WP_307060536.1">
    <property type="nucleotide sequence ID" value="NZ_JAUSUH010000004.1"/>
</dbReference>
<dbReference type="Proteomes" id="UP001238467">
    <property type="component" value="Unassembled WGS sequence"/>
</dbReference>
<keyword evidence="1" id="KW-0175">Coiled coil</keyword>
<organism evidence="2 3">
    <name type="scientific">Ancylobacter vacuolatus</name>
    <dbReference type="NCBI Taxonomy" id="223389"/>
    <lineage>
        <taxon>Bacteria</taxon>
        <taxon>Pseudomonadati</taxon>
        <taxon>Pseudomonadota</taxon>
        <taxon>Alphaproteobacteria</taxon>
        <taxon>Hyphomicrobiales</taxon>
        <taxon>Xanthobacteraceae</taxon>
        <taxon>Ancylobacter</taxon>
    </lineage>
</organism>
<accession>A0ABU0DHE8</accession>
<feature type="coiled-coil region" evidence="1">
    <location>
        <begin position="25"/>
        <end position="79"/>
    </location>
</feature>
<gene>
    <name evidence="2" type="ORF">J2S76_002277</name>
</gene>
<reference evidence="2 3" key="1">
    <citation type="submission" date="2023-07" db="EMBL/GenBank/DDBJ databases">
        <title>Genomic Encyclopedia of Type Strains, Phase IV (KMG-IV): sequencing the most valuable type-strain genomes for metagenomic binning, comparative biology and taxonomic classification.</title>
        <authorList>
            <person name="Goeker M."/>
        </authorList>
    </citation>
    <scope>NUCLEOTIDE SEQUENCE [LARGE SCALE GENOMIC DNA]</scope>
    <source>
        <strain evidence="2 3">DSM 1277</strain>
    </source>
</reference>
<evidence type="ECO:0000313" key="3">
    <source>
        <dbReference type="Proteomes" id="UP001238467"/>
    </source>
</evidence>
<proteinExistence type="predicted"/>
<name>A0ABU0DHE8_9HYPH</name>
<sequence>MRAGRPRKTDVRAIDAGKLNRAARLQDLRERLRRTQLSVSRLEAEVAANPRASNGRANLNQMKQAVVILEHEIMKVEARG</sequence>
<evidence type="ECO:0000313" key="2">
    <source>
        <dbReference type="EMBL" id="MDQ0347850.1"/>
    </source>
</evidence>